<dbReference type="EMBL" id="CACRSK010000002">
    <property type="protein sequence ID" value="VYS92949.1"/>
    <property type="molecule type" value="Genomic_DNA"/>
</dbReference>
<dbReference type="PRINTS" id="PR00505">
    <property type="entry name" value="D12N6MTFRASE"/>
</dbReference>
<dbReference type="GO" id="GO:0003676">
    <property type="term" value="F:nucleic acid binding"/>
    <property type="evidence" value="ECO:0007669"/>
    <property type="project" value="InterPro"/>
</dbReference>
<dbReference type="Gene3D" id="3.40.50.150">
    <property type="entry name" value="Vaccinia Virus protein VP39"/>
    <property type="match status" value="1"/>
</dbReference>
<reference evidence="6" key="1">
    <citation type="submission" date="2019-11" db="EMBL/GenBank/DDBJ databases">
        <authorList>
            <person name="Feng L."/>
        </authorList>
    </citation>
    <scope>NUCLEOTIDE SEQUENCE</scope>
    <source>
        <strain evidence="6">CUreolyticusLFYP111</strain>
    </source>
</reference>
<evidence type="ECO:0000313" key="6">
    <source>
        <dbReference type="EMBL" id="VYS92949.1"/>
    </source>
</evidence>
<dbReference type="InterPro" id="IPR029063">
    <property type="entry name" value="SAM-dependent_MTases_sf"/>
</dbReference>
<keyword evidence="3 6" id="KW-0808">Transferase</keyword>
<name>A0A6N2SIW8_9BACT</name>
<evidence type="ECO:0000256" key="5">
    <source>
        <dbReference type="ARBA" id="ARBA00047942"/>
    </source>
</evidence>
<evidence type="ECO:0000256" key="1">
    <source>
        <dbReference type="ARBA" id="ARBA00011900"/>
    </source>
</evidence>
<dbReference type="InterPro" id="IPR012327">
    <property type="entry name" value="MeTrfase_D12"/>
</dbReference>
<dbReference type="GO" id="GO:0009307">
    <property type="term" value="P:DNA restriction-modification system"/>
    <property type="evidence" value="ECO:0007669"/>
    <property type="project" value="InterPro"/>
</dbReference>
<dbReference type="SUPFAM" id="SSF53335">
    <property type="entry name" value="S-adenosyl-L-methionine-dependent methyltransferases"/>
    <property type="match status" value="1"/>
</dbReference>
<evidence type="ECO:0000256" key="3">
    <source>
        <dbReference type="ARBA" id="ARBA00022679"/>
    </source>
</evidence>
<dbReference type="GO" id="GO:0009007">
    <property type="term" value="F:site-specific DNA-methyltransferase (adenine-specific) activity"/>
    <property type="evidence" value="ECO:0007669"/>
    <property type="project" value="UniProtKB-EC"/>
</dbReference>
<gene>
    <name evidence="6" type="primary">fokIM_1</name>
    <name evidence="6" type="ORF">CULFYP111_00923</name>
</gene>
<accession>A0A6N2SIW8</accession>
<dbReference type="Pfam" id="PF02086">
    <property type="entry name" value="MethyltransfD12"/>
    <property type="match status" value="1"/>
</dbReference>
<keyword evidence="2 6" id="KW-0489">Methyltransferase</keyword>
<protein>
    <recommendedName>
        <fullName evidence="1">site-specific DNA-methyltransferase (adenine-specific)</fullName>
        <ecNumber evidence="1">2.1.1.72</ecNumber>
    </recommendedName>
</protein>
<dbReference type="EC" id="2.1.1.72" evidence="1"/>
<dbReference type="GO" id="GO:0032259">
    <property type="term" value="P:methylation"/>
    <property type="evidence" value="ECO:0007669"/>
    <property type="project" value="UniProtKB-KW"/>
</dbReference>
<proteinExistence type="predicted"/>
<dbReference type="InterPro" id="IPR002052">
    <property type="entry name" value="DNA_methylase_N6_adenine_CS"/>
</dbReference>
<evidence type="ECO:0000256" key="2">
    <source>
        <dbReference type="ARBA" id="ARBA00022603"/>
    </source>
</evidence>
<comment type="catalytic activity">
    <reaction evidence="5">
        <text>a 2'-deoxyadenosine in DNA + S-adenosyl-L-methionine = an N(6)-methyl-2'-deoxyadenosine in DNA + S-adenosyl-L-homocysteine + H(+)</text>
        <dbReference type="Rhea" id="RHEA:15197"/>
        <dbReference type="Rhea" id="RHEA-COMP:12418"/>
        <dbReference type="Rhea" id="RHEA-COMP:12419"/>
        <dbReference type="ChEBI" id="CHEBI:15378"/>
        <dbReference type="ChEBI" id="CHEBI:57856"/>
        <dbReference type="ChEBI" id="CHEBI:59789"/>
        <dbReference type="ChEBI" id="CHEBI:90615"/>
        <dbReference type="ChEBI" id="CHEBI:90616"/>
        <dbReference type="EC" id="2.1.1.72"/>
    </reaction>
</comment>
<dbReference type="PROSITE" id="PS00092">
    <property type="entry name" value="N6_MTASE"/>
    <property type="match status" value="1"/>
</dbReference>
<dbReference type="AlphaFoldDB" id="A0A6N2SIW8"/>
<organism evidence="6">
    <name type="scientific">Campylobacter ureolyticus</name>
    <dbReference type="NCBI Taxonomy" id="827"/>
    <lineage>
        <taxon>Bacteria</taxon>
        <taxon>Pseudomonadati</taxon>
        <taxon>Campylobacterota</taxon>
        <taxon>Epsilonproteobacteria</taxon>
        <taxon>Campylobacterales</taxon>
        <taxon>Campylobacteraceae</taxon>
        <taxon>Campylobacter</taxon>
    </lineage>
</organism>
<sequence length="369" mass="42467">MMRENSDFLTKQIITYLGNKRSLLDFIGTAVSKVKKDLKKDKLSSLDLFSGSGIVARFLKQHSNFLIANDLELYSKIINECYLTNANDELKREISAILKDLKANIKANFAPGFISELYAPKNDENIKEFERVFYTKFNANYIDTARNQIAKLPLSLQKFYLAPLLYLASNHTNTSGVFKGFYKNKNGIGEFGGEGQNALKRIKAKITLKMPVFSNFNCDFKVFQEDANKLVKELEEVDLCYIDPPYNQHPYGSNYFMLNLITKNERPSEISEISGIPKDWNRSDYNKKKVASEAFFELISNLKAKFVLISYNSEGFISKDEFLTNLAKFGRVDILEQTYNAFRGSRNLNNRDLYVKENLYILRKKNGKQ</sequence>
<keyword evidence="4" id="KW-0949">S-adenosyl-L-methionine</keyword>
<evidence type="ECO:0000256" key="4">
    <source>
        <dbReference type="ARBA" id="ARBA00022691"/>
    </source>
</evidence>